<dbReference type="PANTHER" id="PTHR33491">
    <property type="entry name" value="OSJNBA0016N04.9 PROTEIN"/>
    <property type="match status" value="1"/>
</dbReference>
<dbReference type="GO" id="GO:0030247">
    <property type="term" value="F:polysaccharide binding"/>
    <property type="evidence" value="ECO:0007669"/>
    <property type="project" value="InterPro"/>
</dbReference>
<evidence type="ECO:0000256" key="2">
    <source>
        <dbReference type="ARBA" id="ARBA00022729"/>
    </source>
</evidence>
<comment type="subcellular location">
    <subcellularLocation>
        <location evidence="1">Membrane</location>
        <topology evidence="1">Single-pass membrane protein</topology>
    </subcellularLocation>
</comment>
<evidence type="ECO:0000256" key="1">
    <source>
        <dbReference type="ARBA" id="ARBA00004167"/>
    </source>
</evidence>
<reference evidence="5" key="1">
    <citation type="submission" date="2022-07" db="EMBL/GenBank/DDBJ databases">
        <authorList>
            <person name="Macas J."/>
            <person name="Novak P."/>
            <person name="Neumann P."/>
        </authorList>
    </citation>
    <scope>NUCLEOTIDE SEQUENCE</scope>
</reference>
<dbReference type="Pfam" id="PF13947">
    <property type="entry name" value="GUB_WAK_bind"/>
    <property type="match status" value="1"/>
</dbReference>
<accession>A0AAV0C5U0</accession>
<dbReference type="Proteomes" id="UP001152523">
    <property type="component" value="Unassembled WGS sequence"/>
</dbReference>
<dbReference type="GO" id="GO:0016020">
    <property type="term" value="C:membrane"/>
    <property type="evidence" value="ECO:0007669"/>
    <property type="project" value="UniProtKB-SubCell"/>
</dbReference>
<name>A0AAV0C5U0_9ASTE</name>
<proteinExistence type="predicted"/>
<evidence type="ECO:0000256" key="3">
    <source>
        <dbReference type="SAM" id="SignalP"/>
    </source>
</evidence>
<gene>
    <name evidence="5" type="ORF">CEPIT_LOCUS2590</name>
</gene>
<feature type="signal peptide" evidence="3">
    <location>
        <begin position="1"/>
        <end position="29"/>
    </location>
</feature>
<sequence>METTMQMQLAAAAAAALLLATGFTTAASAAQTESRGVGWGCPSKCGNVTIDYPFGIGENCALNRDFNLNCDGQDSIAKLWTTTHSHNSQTQKRESQITAIDYEKGQMDFVMPVSSFCYTESGKNLSVKPDWLNVPNAFTVSSKANTFFTVGCNTYGLFRSSKGGSKFSTGCVQICDRAPKKKDVGNCSGFGCCQTNIPAIGLRDIGAEARSLPFDKKVWKFNNCSYSFVAKNGWYDFIPEDLAHLRFDSAPLVINWAAGNQNQTCKSVDKDNGYVCGLNTECVETEFRCGYRCKCKDGYTGNPYRLHGCQSKDFLLYFLKIHSH</sequence>
<dbReference type="EMBL" id="CAMAPF010000013">
    <property type="protein sequence ID" value="CAH9067556.1"/>
    <property type="molecule type" value="Genomic_DNA"/>
</dbReference>
<dbReference type="AlphaFoldDB" id="A0AAV0C5U0"/>
<evidence type="ECO:0000259" key="4">
    <source>
        <dbReference type="Pfam" id="PF13947"/>
    </source>
</evidence>
<protein>
    <recommendedName>
        <fullName evidence="4">Wall-associated receptor kinase galacturonan-binding domain-containing protein</fullName>
    </recommendedName>
</protein>
<comment type="caution">
    <text evidence="5">The sequence shown here is derived from an EMBL/GenBank/DDBJ whole genome shotgun (WGS) entry which is preliminary data.</text>
</comment>
<organism evidence="5 6">
    <name type="scientific">Cuscuta epithymum</name>
    <dbReference type="NCBI Taxonomy" id="186058"/>
    <lineage>
        <taxon>Eukaryota</taxon>
        <taxon>Viridiplantae</taxon>
        <taxon>Streptophyta</taxon>
        <taxon>Embryophyta</taxon>
        <taxon>Tracheophyta</taxon>
        <taxon>Spermatophyta</taxon>
        <taxon>Magnoliopsida</taxon>
        <taxon>eudicotyledons</taxon>
        <taxon>Gunneridae</taxon>
        <taxon>Pentapetalae</taxon>
        <taxon>asterids</taxon>
        <taxon>lamiids</taxon>
        <taxon>Solanales</taxon>
        <taxon>Convolvulaceae</taxon>
        <taxon>Cuscuteae</taxon>
        <taxon>Cuscuta</taxon>
        <taxon>Cuscuta subgen. Cuscuta</taxon>
    </lineage>
</organism>
<keyword evidence="2 3" id="KW-0732">Signal</keyword>
<evidence type="ECO:0000313" key="5">
    <source>
        <dbReference type="EMBL" id="CAH9067556.1"/>
    </source>
</evidence>
<feature type="domain" description="Wall-associated receptor kinase galacturonan-binding" evidence="4">
    <location>
        <begin position="41"/>
        <end position="107"/>
    </location>
</feature>
<evidence type="ECO:0000313" key="6">
    <source>
        <dbReference type="Proteomes" id="UP001152523"/>
    </source>
</evidence>
<feature type="chain" id="PRO_5043415199" description="Wall-associated receptor kinase galacturonan-binding domain-containing protein" evidence="3">
    <location>
        <begin position="30"/>
        <end position="324"/>
    </location>
</feature>
<keyword evidence="6" id="KW-1185">Reference proteome</keyword>
<dbReference type="InterPro" id="IPR025287">
    <property type="entry name" value="WAK_GUB"/>
</dbReference>